<name>A0A919WG77_9BACI</name>
<dbReference type="InterPro" id="IPR013785">
    <property type="entry name" value="Aldolase_TIM"/>
</dbReference>
<dbReference type="NCBIfam" id="TIGR01182">
    <property type="entry name" value="eda"/>
    <property type="match status" value="1"/>
</dbReference>
<evidence type="ECO:0000313" key="7">
    <source>
        <dbReference type="Proteomes" id="UP000682111"/>
    </source>
</evidence>
<evidence type="ECO:0000256" key="2">
    <source>
        <dbReference type="ARBA" id="ARBA00006906"/>
    </source>
</evidence>
<keyword evidence="5" id="KW-0119">Carbohydrate metabolism</keyword>
<dbReference type="PANTHER" id="PTHR30246">
    <property type="entry name" value="2-KETO-3-DEOXY-6-PHOSPHOGLUCONATE ALDOLASE"/>
    <property type="match status" value="1"/>
</dbReference>
<dbReference type="GO" id="GO:0016829">
    <property type="term" value="F:lyase activity"/>
    <property type="evidence" value="ECO:0007669"/>
    <property type="project" value="UniProtKB-KW"/>
</dbReference>
<dbReference type="RefSeq" id="WP_095311011.1">
    <property type="nucleotide sequence ID" value="NZ_BORC01000002.1"/>
</dbReference>
<protein>
    <submittedName>
        <fullName evidence="6">Aldolase</fullName>
    </submittedName>
</protein>
<dbReference type="SUPFAM" id="SSF51569">
    <property type="entry name" value="Aldolase"/>
    <property type="match status" value="1"/>
</dbReference>
<sequence length="207" mass="22675">MSVGKGTIIAILRGIEPEDACSIVEVLQKNGITWVEVSLSDETKGLRCIEKIHSKFKNTIQLGAGTVITQKQIDQVLEAGAKYIITPGWERELVRYAKAKNVEIFPGVFTPGEILQAVQDDINVVKLFPANDLGISYIKNLRGPFPNVHIMAVGGVDDKNLKAYYEAGCSSFAIGSDLVPRGATRDNLQQIEEKAQQYTNLIQELGS</sequence>
<evidence type="ECO:0000256" key="4">
    <source>
        <dbReference type="ARBA" id="ARBA00023239"/>
    </source>
</evidence>
<evidence type="ECO:0000256" key="1">
    <source>
        <dbReference type="ARBA" id="ARBA00004761"/>
    </source>
</evidence>
<comment type="pathway">
    <text evidence="1">Carbohydrate acid metabolism.</text>
</comment>
<keyword evidence="4" id="KW-0456">Lyase</keyword>
<comment type="similarity">
    <text evidence="2">Belongs to the KHG/KDPG aldolase family.</text>
</comment>
<proteinExistence type="inferred from homology"/>
<evidence type="ECO:0000313" key="6">
    <source>
        <dbReference type="EMBL" id="GIN61209.1"/>
    </source>
</evidence>
<dbReference type="EMBL" id="BORC01000002">
    <property type="protein sequence ID" value="GIN61209.1"/>
    <property type="molecule type" value="Genomic_DNA"/>
</dbReference>
<dbReference type="PANTHER" id="PTHR30246:SF1">
    <property type="entry name" value="2-DEHYDRO-3-DEOXY-6-PHOSPHOGALACTONATE ALDOLASE-RELATED"/>
    <property type="match status" value="1"/>
</dbReference>
<keyword evidence="7" id="KW-1185">Reference proteome</keyword>
<evidence type="ECO:0000256" key="3">
    <source>
        <dbReference type="ARBA" id="ARBA00011233"/>
    </source>
</evidence>
<dbReference type="Pfam" id="PF01081">
    <property type="entry name" value="Aldolase"/>
    <property type="match status" value="1"/>
</dbReference>
<comment type="caution">
    <text evidence="6">The sequence shown here is derived from an EMBL/GenBank/DDBJ whole genome shotgun (WGS) entry which is preliminary data.</text>
</comment>
<dbReference type="AlphaFoldDB" id="A0A919WG77"/>
<dbReference type="Gene3D" id="3.20.20.70">
    <property type="entry name" value="Aldolase class I"/>
    <property type="match status" value="1"/>
</dbReference>
<reference evidence="6" key="1">
    <citation type="submission" date="2021-03" db="EMBL/GenBank/DDBJ databases">
        <title>Antimicrobial resistance genes in bacteria isolated from Japanese honey, and their potential for conferring macrolide and lincosamide resistance in the American foulbrood pathogen Paenibacillus larvae.</title>
        <authorList>
            <person name="Okamoto M."/>
            <person name="Kumagai M."/>
            <person name="Kanamori H."/>
            <person name="Takamatsu D."/>
        </authorList>
    </citation>
    <scope>NUCLEOTIDE SEQUENCE</scope>
    <source>
        <strain evidence="6">J27TS8</strain>
    </source>
</reference>
<dbReference type="Proteomes" id="UP000682111">
    <property type="component" value="Unassembled WGS sequence"/>
</dbReference>
<dbReference type="InterPro" id="IPR000887">
    <property type="entry name" value="Aldlse_KDPG_KHG"/>
</dbReference>
<comment type="subunit">
    <text evidence="3">Homotrimer.</text>
</comment>
<dbReference type="CDD" id="cd00452">
    <property type="entry name" value="KDPG_aldolase"/>
    <property type="match status" value="1"/>
</dbReference>
<gene>
    <name evidence="6" type="ORF">J27TS8_12020</name>
</gene>
<dbReference type="OrthoDB" id="9802667at2"/>
<accession>A0A919WG77</accession>
<organism evidence="6 7">
    <name type="scientific">Robertmurraya siralis</name>
    <dbReference type="NCBI Taxonomy" id="77777"/>
    <lineage>
        <taxon>Bacteria</taxon>
        <taxon>Bacillati</taxon>
        <taxon>Bacillota</taxon>
        <taxon>Bacilli</taxon>
        <taxon>Bacillales</taxon>
        <taxon>Bacillaceae</taxon>
        <taxon>Robertmurraya</taxon>
    </lineage>
</organism>
<evidence type="ECO:0000256" key="5">
    <source>
        <dbReference type="ARBA" id="ARBA00023277"/>
    </source>
</evidence>